<dbReference type="RefSeq" id="WP_309488150.1">
    <property type="nucleotide sequence ID" value="NZ_JAENIG010000001.1"/>
</dbReference>
<evidence type="ECO:0000313" key="2">
    <source>
        <dbReference type="Proteomes" id="UP000634206"/>
    </source>
</evidence>
<dbReference type="EMBL" id="JAENIG010000001">
    <property type="protein sequence ID" value="MBK1853553.1"/>
    <property type="molecule type" value="Genomic_DNA"/>
</dbReference>
<keyword evidence="2" id="KW-1185">Reference proteome</keyword>
<sequence length="119" mass="13466">MNKARKSHRSLSFAEITLLILAAIVLMTAGVTHAWLKNSQVEVVREVDKTQRRISDHGDSINSLQVKIDKKLNIYQLRDDLERGQSELVVVPVSAIEKIQPYTRPRSPDLPTAVAQRRP</sequence>
<proteinExistence type="predicted"/>
<accession>A0AAE2S9I5</accession>
<name>A0AAE2S9I5_9BACT</name>
<gene>
    <name evidence="1" type="ORF">JIN83_01145</name>
</gene>
<dbReference type="Proteomes" id="UP000634206">
    <property type="component" value="Unassembled WGS sequence"/>
</dbReference>
<protein>
    <submittedName>
        <fullName evidence="1">Uncharacterized protein</fullName>
    </submittedName>
</protein>
<organism evidence="1 2">
    <name type="scientific">Oceaniferula flava</name>
    <dbReference type="NCBI Taxonomy" id="2800421"/>
    <lineage>
        <taxon>Bacteria</taxon>
        <taxon>Pseudomonadati</taxon>
        <taxon>Verrucomicrobiota</taxon>
        <taxon>Verrucomicrobiia</taxon>
        <taxon>Verrucomicrobiales</taxon>
        <taxon>Verrucomicrobiaceae</taxon>
        <taxon>Oceaniferula</taxon>
    </lineage>
</organism>
<evidence type="ECO:0000313" key="1">
    <source>
        <dbReference type="EMBL" id="MBK1853553.1"/>
    </source>
</evidence>
<comment type="caution">
    <text evidence="1">The sequence shown here is derived from an EMBL/GenBank/DDBJ whole genome shotgun (WGS) entry which is preliminary data.</text>
</comment>
<reference evidence="1" key="1">
    <citation type="submission" date="2021-01" db="EMBL/GenBank/DDBJ databases">
        <title>Modified the classification status of verrucomicrobia.</title>
        <authorList>
            <person name="Feng X."/>
        </authorList>
    </citation>
    <scope>NUCLEOTIDE SEQUENCE</scope>
    <source>
        <strain evidence="1">5K15</strain>
    </source>
</reference>
<dbReference type="AlphaFoldDB" id="A0AAE2S9I5"/>